<protein>
    <submittedName>
        <fullName evidence="2">Antibiotic biosynthesis monooxygenase domain-containing protein</fullName>
    </submittedName>
</protein>
<feature type="transmembrane region" description="Helical" evidence="1">
    <location>
        <begin position="12"/>
        <end position="34"/>
    </location>
</feature>
<keyword evidence="3" id="KW-1185">Reference proteome</keyword>
<accession>A0ABM6CL40</accession>
<keyword evidence="2" id="KW-0503">Monooxygenase</keyword>
<organism evidence="2 3">
    <name type="scientific">Rhizobium phaseoli</name>
    <dbReference type="NCBI Taxonomy" id="396"/>
    <lineage>
        <taxon>Bacteria</taxon>
        <taxon>Pseudomonadati</taxon>
        <taxon>Pseudomonadota</taxon>
        <taxon>Alphaproteobacteria</taxon>
        <taxon>Hyphomicrobiales</taxon>
        <taxon>Rhizobiaceae</taxon>
        <taxon>Rhizobium/Agrobacterium group</taxon>
        <taxon>Rhizobium</taxon>
    </lineage>
</organism>
<gene>
    <name evidence="2" type="ORF">AMC81_PE00857</name>
</gene>
<keyword evidence="1" id="KW-1133">Transmembrane helix</keyword>
<dbReference type="Proteomes" id="UP000078551">
    <property type="component" value="Plasmid pRphaN771e"/>
</dbReference>
<sequence length="101" mass="11418">MTRLRQVILERLKTTVMVWFAVYPSVLLIIWLVGNRTQDWPMPLRVLGATLLIVPIVTNISQPAVRTIVGKIEKALCGGNREAGSNLVRLGRSLKSRRIQR</sequence>
<name>A0ABM6CL40_9HYPH</name>
<geneLocation type="plasmid" evidence="2 3">
    <name>pRphaN771e</name>
</geneLocation>
<reference evidence="2 3" key="1">
    <citation type="submission" date="2015-11" db="EMBL/GenBank/DDBJ databases">
        <title>The limits of bacterial species coexistence and the symbiotic plasmid transference in sympatric Rhizobium populations.</title>
        <authorList>
            <person name="Perez-Carrascal O.M."/>
            <person name="VanInsberghe D."/>
            <person name="Juarez S."/>
            <person name="Polz M.F."/>
            <person name="Vinuesa P."/>
            <person name="Gonzalez V."/>
        </authorList>
    </citation>
    <scope>NUCLEOTIDE SEQUENCE [LARGE SCALE GENOMIC DNA]</scope>
    <source>
        <strain evidence="2 3">N771</strain>
        <plasmid evidence="2 3">pRphaN771e</plasmid>
    </source>
</reference>
<dbReference type="GO" id="GO:0004497">
    <property type="term" value="F:monooxygenase activity"/>
    <property type="evidence" value="ECO:0007669"/>
    <property type="project" value="UniProtKB-KW"/>
</dbReference>
<keyword evidence="2" id="KW-0560">Oxidoreductase</keyword>
<evidence type="ECO:0000313" key="2">
    <source>
        <dbReference type="EMBL" id="ANL89100.1"/>
    </source>
</evidence>
<keyword evidence="2" id="KW-0614">Plasmid</keyword>
<evidence type="ECO:0000256" key="1">
    <source>
        <dbReference type="SAM" id="Phobius"/>
    </source>
</evidence>
<evidence type="ECO:0000313" key="3">
    <source>
        <dbReference type="Proteomes" id="UP000078551"/>
    </source>
</evidence>
<keyword evidence="1" id="KW-0472">Membrane</keyword>
<feature type="transmembrane region" description="Helical" evidence="1">
    <location>
        <begin position="46"/>
        <end position="65"/>
    </location>
</feature>
<proteinExistence type="predicted"/>
<dbReference type="EMBL" id="CP013573">
    <property type="protein sequence ID" value="ANL89100.1"/>
    <property type="molecule type" value="Genomic_DNA"/>
</dbReference>
<keyword evidence="1" id="KW-0812">Transmembrane</keyword>